<name>B3MRI8_DROAN</name>
<keyword evidence="1" id="KW-0175">Coiled coil</keyword>
<feature type="compositionally biased region" description="Basic residues" evidence="2">
    <location>
        <begin position="96"/>
        <end position="109"/>
    </location>
</feature>
<sequence length="207" mass="23961">MEDRLKQAYQRHRLERERITRRLKRLTGKRSIDLLCNDASPPPIAIAIAELSIQRRMKGGQQMRSLEAHALLPRPHLRQVPPTPPPTPRASPIPVSRKRPPRKASRHAAKSTPDLFVVGHQLPMHAPPQSRRIPLPRQPVDDYIYFYPGQYPDMIYWHPQGMLFQPQQPHQPHQILVKGEEPPRVVDERFIAELVDELILETQESKG</sequence>
<protein>
    <submittedName>
        <fullName evidence="3">Uncharacterized protein</fullName>
    </submittedName>
</protein>
<dbReference type="PhylomeDB" id="B3MRI8"/>
<gene>
    <name evidence="3" type="primary">Dana\GF21294</name>
    <name evidence="3" type="synonym">dana_GLEANR_4505</name>
    <name evidence="3" type="ORF">GF21294</name>
</gene>
<dbReference type="GeneID" id="6503978"/>
<dbReference type="Proteomes" id="UP000007801">
    <property type="component" value="Unassembled WGS sequence"/>
</dbReference>
<reference evidence="3 4" key="1">
    <citation type="journal article" date="2007" name="Nature">
        <title>Evolution of genes and genomes on the Drosophila phylogeny.</title>
        <authorList>
            <consortium name="Drosophila 12 Genomes Consortium"/>
            <person name="Clark A.G."/>
            <person name="Eisen M.B."/>
            <person name="Smith D.R."/>
            <person name="Bergman C.M."/>
            <person name="Oliver B."/>
            <person name="Markow T.A."/>
            <person name="Kaufman T.C."/>
            <person name="Kellis M."/>
            <person name="Gelbart W."/>
            <person name="Iyer V.N."/>
            <person name="Pollard D.A."/>
            <person name="Sackton T.B."/>
            <person name="Larracuente A.M."/>
            <person name="Singh N.D."/>
            <person name="Abad J.P."/>
            <person name="Abt D.N."/>
            <person name="Adryan B."/>
            <person name="Aguade M."/>
            <person name="Akashi H."/>
            <person name="Anderson W.W."/>
            <person name="Aquadro C.F."/>
            <person name="Ardell D.H."/>
            <person name="Arguello R."/>
            <person name="Artieri C.G."/>
            <person name="Barbash D.A."/>
            <person name="Barker D."/>
            <person name="Barsanti P."/>
            <person name="Batterham P."/>
            <person name="Batzoglou S."/>
            <person name="Begun D."/>
            <person name="Bhutkar A."/>
            <person name="Blanco E."/>
            <person name="Bosak S.A."/>
            <person name="Bradley R.K."/>
            <person name="Brand A.D."/>
            <person name="Brent M.R."/>
            <person name="Brooks A.N."/>
            <person name="Brown R.H."/>
            <person name="Butlin R.K."/>
            <person name="Caggese C."/>
            <person name="Calvi B.R."/>
            <person name="Bernardo de Carvalho A."/>
            <person name="Caspi A."/>
            <person name="Castrezana S."/>
            <person name="Celniker S.E."/>
            <person name="Chang J.L."/>
            <person name="Chapple C."/>
            <person name="Chatterji S."/>
            <person name="Chinwalla A."/>
            <person name="Civetta A."/>
            <person name="Clifton S.W."/>
            <person name="Comeron J.M."/>
            <person name="Costello J.C."/>
            <person name="Coyne J.A."/>
            <person name="Daub J."/>
            <person name="David R.G."/>
            <person name="Delcher A.L."/>
            <person name="Delehaunty K."/>
            <person name="Do C.B."/>
            <person name="Ebling H."/>
            <person name="Edwards K."/>
            <person name="Eickbush T."/>
            <person name="Evans J.D."/>
            <person name="Filipski A."/>
            <person name="Findeiss S."/>
            <person name="Freyhult E."/>
            <person name="Fulton L."/>
            <person name="Fulton R."/>
            <person name="Garcia A.C."/>
            <person name="Gardiner A."/>
            <person name="Garfield D.A."/>
            <person name="Garvin B.E."/>
            <person name="Gibson G."/>
            <person name="Gilbert D."/>
            <person name="Gnerre S."/>
            <person name="Godfrey J."/>
            <person name="Good R."/>
            <person name="Gotea V."/>
            <person name="Gravely B."/>
            <person name="Greenberg A.J."/>
            <person name="Griffiths-Jones S."/>
            <person name="Gross S."/>
            <person name="Guigo R."/>
            <person name="Gustafson E.A."/>
            <person name="Haerty W."/>
            <person name="Hahn M.W."/>
            <person name="Halligan D.L."/>
            <person name="Halpern A.L."/>
            <person name="Halter G.M."/>
            <person name="Han M.V."/>
            <person name="Heger A."/>
            <person name="Hillier L."/>
            <person name="Hinrichs A.S."/>
            <person name="Holmes I."/>
            <person name="Hoskins R.A."/>
            <person name="Hubisz M.J."/>
            <person name="Hultmark D."/>
            <person name="Huntley M.A."/>
            <person name="Jaffe D.B."/>
            <person name="Jagadeeshan S."/>
            <person name="Jeck W.R."/>
            <person name="Johnson J."/>
            <person name="Jones C.D."/>
            <person name="Jordan W.C."/>
            <person name="Karpen G.H."/>
            <person name="Kataoka E."/>
            <person name="Keightley P.D."/>
            <person name="Kheradpour P."/>
            <person name="Kirkness E.F."/>
            <person name="Koerich L.B."/>
            <person name="Kristiansen K."/>
            <person name="Kudrna D."/>
            <person name="Kulathinal R.J."/>
            <person name="Kumar S."/>
            <person name="Kwok R."/>
            <person name="Lander E."/>
            <person name="Langley C.H."/>
            <person name="Lapoint R."/>
            <person name="Lazzaro B.P."/>
            <person name="Lee S.J."/>
            <person name="Levesque L."/>
            <person name="Li R."/>
            <person name="Lin C.F."/>
            <person name="Lin M.F."/>
            <person name="Lindblad-Toh K."/>
            <person name="Llopart A."/>
            <person name="Long M."/>
            <person name="Low L."/>
            <person name="Lozovsky E."/>
            <person name="Lu J."/>
            <person name="Luo M."/>
            <person name="Machado C.A."/>
            <person name="Makalowski W."/>
            <person name="Marzo M."/>
            <person name="Matsuda M."/>
            <person name="Matzkin L."/>
            <person name="McAllister B."/>
            <person name="McBride C.S."/>
            <person name="McKernan B."/>
            <person name="McKernan K."/>
            <person name="Mendez-Lago M."/>
            <person name="Minx P."/>
            <person name="Mollenhauer M.U."/>
            <person name="Montooth K."/>
            <person name="Mount S.M."/>
            <person name="Mu X."/>
            <person name="Myers E."/>
            <person name="Negre B."/>
            <person name="Newfeld S."/>
            <person name="Nielsen R."/>
            <person name="Noor M.A."/>
            <person name="O'Grady P."/>
            <person name="Pachter L."/>
            <person name="Papaceit M."/>
            <person name="Parisi M.J."/>
            <person name="Parisi M."/>
            <person name="Parts L."/>
            <person name="Pedersen J.S."/>
            <person name="Pesole G."/>
            <person name="Phillippy A.M."/>
            <person name="Ponting C.P."/>
            <person name="Pop M."/>
            <person name="Porcelli D."/>
            <person name="Powell J.R."/>
            <person name="Prohaska S."/>
            <person name="Pruitt K."/>
            <person name="Puig M."/>
            <person name="Quesneville H."/>
            <person name="Ram K.R."/>
            <person name="Rand D."/>
            <person name="Rasmussen M.D."/>
            <person name="Reed L.K."/>
            <person name="Reenan R."/>
            <person name="Reily A."/>
            <person name="Remington K.A."/>
            <person name="Rieger T.T."/>
            <person name="Ritchie M.G."/>
            <person name="Robin C."/>
            <person name="Rogers Y.H."/>
            <person name="Rohde C."/>
            <person name="Rozas J."/>
            <person name="Rubenfield M.J."/>
            <person name="Ruiz A."/>
            <person name="Russo S."/>
            <person name="Salzberg S.L."/>
            <person name="Sanchez-Gracia A."/>
            <person name="Saranga D.J."/>
            <person name="Sato H."/>
            <person name="Schaeffer S.W."/>
            <person name="Schatz M.C."/>
            <person name="Schlenke T."/>
            <person name="Schwartz R."/>
            <person name="Segarra C."/>
            <person name="Singh R.S."/>
            <person name="Sirot L."/>
            <person name="Sirota M."/>
            <person name="Sisneros N.B."/>
            <person name="Smith C.D."/>
            <person name="Smith T.F."/>
            <person name="Spieth J."/>
            <person name="Stage D.E."/>
            <person name="Stark A."/>
            <person name="Stephan W."/>
            <person name="Strausberg R.L."/>
            <person name="Strempel S."/>
            <person name="Sturgill D."/>
            <person name="Sutton G."/>
            <person name="Sutton G.G."/>
            <person name="Tao W."/>
            <person name="Teichmann S."/>
            <person name="Tobari Y.N."/>
            <person name="Tomimura Y."/>
            <person name="Tsolas J.M."/>
            <person name="Valente V.L."/>
            <person name="Venter E."/>
            <person name="Venter J.C."/>
            <person name="Vicario S."/>
            <person name="Vieira F.G."/>
            <person name="Vilella A.J."/>
            <person name="Villasante A."/>
            <person name="Walenz B."/>
            <person name="Wang J."/>
            <person name="Wasserman M."/>
            <person name="Watts T."/>
            <person name="Wilson D."/>
            <person name="Wilson R.K."/>
            <person name="Wing R.A."/>
            <person name="Wolfner M.F."/>
            <person name="Wong A."/>
            <person name="Wong G.K."/>
            <person name="Wu C.I."/>
            <person name="Wu G."/>
            <person name="Yamamoto D."/>
            <person name="Yang H.P."/>
            <person name="Yang S.P."/>
            <person name="Yorke J.A."/>
            <person name="Yoshida K."/>
            <person name="Zdobnov E."/>
            <person name="Zhang P."/>
            <person name="Zhang Y."/>
            <person name="Zimin A.V."/>
            <person name="Baldwin J."/>
            <person name="Abdouelleil A."/>
            <person name="Abdulkadir J."/>
            <person name="Abebe A."/>
            <person name="Abera B."/>
            <person name="Abreu J."/>
            <person name="Acer S.C."/>
            <person name="Aftuck L."/>
            <person name="Alexander A."/>
            <person name="An P."/>
            <person name="Anderson E."/>
            <person name="Anderson S."/>
            <person name="Arachi H."/>
            <person name="Azer M."/>
            <person name="Bachantsang P."/>
            <person name="Barry A."/>
            <person name="Bayul T."/>
            <person name="Berlin A."/>
            <person name="Bessette D."/>
            <person name="Bloom T."/>
            <person name="Blye J."/>
            <person name="Boguslavskiy L."/>
            <person name="Bonnet C."/>
            <person name="Boukhgalter B."/>
            <person name="Bourzgui I."/>
            <person name="Brown A."/>
            <person name="Cahill P."/>
            <person name="Channer S."/>
            <person name="Cheshatsang Y."/>
            <person name="Chuda L."/>
            <person name="Citroen M."/>
            <person name="Collymore A."/>
            <person name="Cooke P."/>
            <person name="Costello M."/>
            <person name="D'Aco K."/>
            <person name="Daza R."/>
            <person name="De Haan G."/>
            <person name="DeGray S."/>
            <person name="DeMaso C."/>
            <person name="Dhargay N."/>
            <person name="Dooley K."/>
            <person name="Dooley E."/>
            <person name="Doricent M."/>
            <person name="Dorje P."/>
            <person name="Dorjee K."/>
            <person name="Dupes A."/>
            <person name="Elong R."/>
            <person name="Falk J."/>
            <person name="Farina A."/>
            <person name="Faro S."/>
            <person name="Ferguson D."/>
            <person name="Fisher S."/>
            <person name="Foley C.D."/>
            <person name="Franke A."/>
            <person name="Friedrich D."/>
            <person name="Gadbois L."/>
            <person name="Gearin G."/>
            <person name="Gearin C.R."/>
            <person name="Giannoukos G."/>
            <person name="Goode T."/>
            <person name="Graham J."/>
            <person name="Grandbois E."/>
            <person name="Grewal S."/>
            <person name="Gyaltsen K."/>
            <person name="Hafez N."/>
            <person name="Hagos B."/>
            <person name="Hall J."/>
            <person name="Henson C."/>
            <person name="Hollinger A."/>
            <person name="Honan T."/>
            <person name="Huard M.D."/>
            <person name="Hughes L."/>
            <person name="Hurhula B."/>
            <person name="Husby M.E."/>
            <person name="Kamat A."/>
            <person name="Kanga B."/>
            <person name="Kashin S."/>
            <person name="Khazanovich D."/>
            <person name="Kisner P."/>
            <person name="Lance K."/>
            <person name="Lara M."/>
            <person name="Lee W."/>
            <person name="Lennon N."/>
            <person name="Letendre F."/>
            <person name="LeVine R."/>
            <person name="Lipovsky A."/>
            <person name="Liu X."/>
            <person name="Liu J."/>
            <person name="Liu S."/>
            <person name="Lokyitsang T."/>
            <person name="Lokyitsang Y."/>
            <person name="Lubonja R."/>
            <person name="Lui A."/>
            <person name="MacDonald P."/>
            <person name="Magnisalis V."/>
            <person name="Maru K."/>
            <person name="Matthews C."/>
            <person name="McCusker W."/>
            <person name="McDonough S."/>
            <person name="Mehta T."/>
            <person name="Meldrim J."/>
            <person name="Meneus L."/>
            <person name="Mihai O."/>
            <person name="Mihalev A."/>
            <person name="Mihova T."/>
            <person name="Mittelman R."/>
            <person name="Mlenga V."/>
            <person name="Montmayeur A."/>
            <person name="Mulrain L."/>
            <person name="Navidi A."/>
            <person name="Naylor J."/>
            <person name="Negash T."/>
            <person name="Nguyen T."/>
            <person name="Nguyen N."/>
            <person name="Nicol R."/>
            <person name="Norbu C."/>
            <person name="Norbu N."/>
            <person name="Novod N."/>
            <person name="O'Neill B."/>
            <person name="Osman S."/>
            <person name="Markiewicz E."/>
            <person name="Oyono O.L."/>
            <person name="Patti C."/>
            <person name="Phunkhang P."/>
            <person name="Pierre F."/>
            <person name="Priest M."/>
            <person name="Raghuraman S."/>
            <person name="Rege F."/>
            <person name="Reyes R."/>
            <person name="Rise C."/>
            <person name="Rogov P."/>
            <person name="Ross K."/>
            <person name="Ryan E."/>
            <person name="Settipalli S."/>
            <person name="Shea T."/>
            <person name="Sherpa N."/>
            <person name="Shi L."/>
            <person name="Shih D."/>
            <person name="Sparrow T."/>
            <person name="Spaulding J."/>
            <person name="Stalker J."/>
            <person name="Stange-Thomann N."/>
            <person name="Stavropoulos S."/>
            <person name="Stone C."/>
            <person name="Strader C."/>
            <person name="Tesfaye S."/>
            <person name="Thomson T."/>
            <person name="Thoulutsang Y."/>
            <person name="Thoulutsang D."/>
            <person name="Topham K."/>
            <person name="Topping I."/>
            <person name="Tsamla T."/>
            <person name="Vassiliev H."/>
            <person name="Vo A."/>
            <person name="Wangchuk T."/>
            <person name="Wangdi T."/>
            <person name="Weiand M."/>
            <person name="Wilkinson J."/>
            <person name="Wilson A."/>
            <person name="Yadav S."/>
            <person name="Young G."/>
            <person name="Yu Q."/>
            <person name="Zembek L."/>
            <person name="Zhong D."/>
            <person name="Zimmer A."/>
            <person name="Zwirko Z."/>
            <person name="Jaffe D.B."/>
            <person name="Alvarez P."/>
            <person name="Brockman W."/>
            <person name="Butler J."/>
            <person name="Chin C."/>
            <person name="Gnerre S."/>
            <person name="Grabherr M."/>
            <person name="Kleber M."/>
            <person name="Mauceli E."/>
            <person name="MacCallum I."/>
        </authorList>
    </citation>
    <scope>NUCLEOTIDE SEQUENCE [LARGE SCALE GENOMIC DNA]</scope>
    <source>
        <strain evidence="4">Tucson 14024-0371.13</strain>
    </source>
</reference>
<dbReference type="AlphaFoldDB" id="B3MRI8"/>
<keyword evidence="4" id="KW-1185">Reference proteome</keyword>
<dbReference type="HOGENOM" id="CLU_1490540_0_0_1"/>
<proteinExistence type="predicted"/>
<feature type="region of interest" description="Disordered" evidence="2">
    <location>
        <begin position="70"/>
        <end position="113"/>
    </location>
</feature>
<dbReference type="OMA" id="YVYFYPV"/>
<evidence type="ECO:0000256" key="1">
    <source>
        <dbReference type="SAM" id="Coils"/>
    </source>
</evidence>
<evidence type="ECO:0000313" key="4">
    <source>
        <dbReference type="Proteomes" id="UP000007801"/>
    </source>
</evidence>
<accession>B3MRI8</accession>
<dbReference type="InParanoid" id="B3MRI8"/>
<dbReference type="OrthoDB" id="7844546at2759"/>
<dbReference type="EMBL" id="CH902622">
    <property type="protein sequence ID" value="EDV34393.1"/>
    <property type="molecule type" value="Genomic_DNA"/>
</dbReference>
<feature type="compositionally biased region" description="Pro residues" evidence="2">
    <location>
        <begin position="81"/>
        <end position="91"/>
    </location>
</feature>
<feature type="coiled-coil region" evidence="1">
    <location>
        <begin position="2"/>
        <end position="29"/>
    </location>
</feature>
<evidence type="ECO:0000313" key="3">
    <source>
        <dbReference type="EMBL" id="EDV34393.1"/>
    </source>
</evidence>
<evidence type="ECO:0000256" key="2">
    <source>
        <dbReference type="SAM" id="MobiDB-lite"/>
    </source>
</evidence>
<dbReference type="KEGG" id="dan:6503978"/>
<organism evidence="3 4">
    <name type="scientific">Drosophila ananassae</name>
    <name type="common">Fruit fly</name>
    <dbReference type="NCBI Taxonomy" id="7217"/>
    <lineage>
        <taxon>Eukaryota</taxon>
        <taxon>Metazoa</taxon>
        <taxon>Ecdysozoa</taxon>
        <taxon>Arthropoda</taxon>
        <taxon>Hexapoda</taxon>
        <taxon>Insecta</taxon>
        <taxon>Pterygota</taxon>
        <taxon>Neoptera</taxon>
        <taxon>Endopterygota</taxon>
        <taxon>Diptera</taxon>
        <taxon>Brachycera</taxon>
        <taxon>Muscomorpha</taxon>
        <taxon>Ephydroidea</taxon>
        <taxon>Drosophilidae</taxon>
        <taxon>Drosophila</taxon>
        <taxon>Sophophora</taxon>
    </lineage>
</organism>